<dbReference type="HAMAP" id="MF_03070">
    <property type="entry name" value="SCARA5"/>
    <property type="match status" value="1"/>
</dbReference>
<evidence type="ECO:0000256" key="3">
    <source>
        <dbReference type="ARBA" id="ARBA00022692"/>
    </source>
</evidence>
<comment type="function">
    <text evidence="15">Nuclear GTPase found in germinal center B-cells, where it may inhibit function of the activation-induced cytidine deaminase AICDA. Reduces somatic hypermutation in B-cells which may enhance genome stability.</text>
</comment>
<feature type="compositionally biased region" description="Basic and acidic residues" evidence="18">
    <location>
        <begin position="1108"/>
        <end position="1117"/>
    </location>
</feature>
<evidence type="ECO:0000256" key="12">
    <source>
        <dbReference type="ARBA" id="ARBA00023170"/>
    </source>
</evidence>
<feature type="topological domain" description="Extracellular" evidence="16">
    <location>
        <begin position="877"/>
        <end position="1289"/>
    </location>
</feature>
<feature type="disulfide bond" evidence="17">
    <location>
        <begin position="1225"/>
        <end position="1286"/>
    </location>
</feature>
<dbReference type="Gene3D" id="3.10.250.10">
    <property type="entry name" value="SRCR-like domain"/>
    <property type="match status" value="1"/>
</dbReference>
<evidence type="ECO:0000256" key="19">
    <source>
        <dbReference type="SAM" id="Phobius"/>
    </source>
</evidence>
<dbReference type="FunFam" id="3.10.250.10:FF:000011">
    <property type="entry name" value="Scavenger receptor class A member 5"/>
    <property type="match status" value="1"/>
</dbReference>
<feature type="topological domain" description="Cytoplasmic" evidence="16">
    <location>
        <begin position="1"/>
        <end position="855"/>
    </location>
</feature>
<sequence length="1289" mass="144005">MAETEDFLVRELHPVDDDIFKEPMRKRRRSDRDQRFRAFPSVEQSALKEYEKLESRTRRVLSNTYQKLIQSVFLDDSIPNSVKYLINRLLALIEKPSLDPIYIGLFGSTGAGKSSLINAIIRQAMFLPVSGESICTSCIVQVSSGCCEQYEAKIHLLSDQEWKEELKNLTTLLHRTEGLGGEEEDAWDRGDAAEEAVWKLQMFYGNGAEEKSYEELLRAKPRGKIPTSRVISLKAEEAGELSVKLDPYIRTQRRDWNGGSAETHIWPLIKLVEVTLPKSELIPEGVVLVDIPGTGDFNSKRDEMWKKTIDKCSVIWVISDIERISGGRAHEDLLNESVKACQRGFCRDLALVVTKADKLHLPEYLRERKVGNQAIQSQREAVLERNEMIKLQRNKILKDKLKRKLPADSRVLEASELVYTVSAQEYWQQALLTEEETEIPKLREYIRRRLLDKKKRMVTKYVTEAFGLLLLTDSFSCTDHVQNEHLHMSGLRRFVEEKIQLLEKAIDQCFAHIAQPLQEGIWNARSSYRRILGACLVRSRGNQGFHQTLKAVCLKNGIYASRTLARIDLNEAVTQPIYEQIDPVFGRIFRPGKSTDGSALIPHIDAFKLSLQEKMTEIGIRNGWKYDSYKKSFLIQEISAILGGLEGHILRKKRKIYESLTTSVQNDLKPCYEEAAQITGKKACERMKEVLRRGVDRQVAEGMFERAQERMQHQFQQLKNGITEKVKGSIATMLTLALSPGDGLYKELAAQVTQALIKQCEVSITSQNTEIQTAVTNKSICKNLHLCSTVVHDAMENKAMYLHATVSDRDSSSIFEEPFDGRSLSKLNLCEDGPCHKGRAGGCCTQLGSLSALKHAVLGLYLLVFLILVGIFILAVSRPRSSPDDLKALTRNVNRLNESFRDLQLRLLQAPLQGELSEQVWKAHDALQNQSDSLLALAGAVQRLEGALWGLQAQAAQSEQAVVLLRERAAQQSDAAQLELYQLQVDSNRSQLLLRRHAGLLDGLARRVGALSDELEDVGGALRGLNLSLSYDVALQGTRLRDLRVLVSNASEDARRLRLAHRGLELQLKQELAVLNGVTEDLRLKDWEHSITLRNISLAKGPPGPKGDPGDAGKDGKPGIPGLPGLRGLPGERGTPGLPGPKGDEGKLGATGPMGMRGFKGDRGPKGEKGEKGDRTVDASGVEAVMVRLVNGSGPHQGRVEVYHERRWGTVCDDGWDKKDGDVVCRMLGFPGAEDVHRTAQFGQGTGRIWMDDVACKGTEESIFRCSFSKWGVTNCGHAEDAGVTCKRH</sequence>
<dbReference type="InterPro" id="IPR045063">
    <property type="entry name" value="Dynamin_N"/>
</dbReference>
<dbReference type="PANTHER" id="PTHR47308">
    <property type="entry name" value="NUCLEAR GTPASE SLIP-GC"/>
    <property type="match status" value="1"/>
</dbReference>
<keyword evidence="16" id="KW-1003">Cell membrane</keyword>
<organism evidence="21 22">
    <name type="scientific">Ovis aries</name>
    <name type="common">Sheep</name>
    <dbReference type="NCBI Taxonomy" id="9940"/>
    <lineage>
        <taxon>Eukaryota</taxon>
        <taxon>Metazoa</taxon>
        <taxon>Chordata</taxon>
        <taxon>Craniata</taxon>
        <taxon>Vertebrata</taxon>
        <taxon>Euteleostomi</taxon>
        <taxon>Mammalia</taxon>
        <taxon>Eutheria</taxon>
        <taxon>Laurasiatheria</taxon>
        <taxon>Artiodactyla</taxon>
        <taxon>Ruminantia</taxon>
        <taxon>Pecora</taxon>
        <taxon>Bovidae</taxon>
        <taxon>Caprinae</taxon>
        <taxon>Ovis</taxon>
    </lineage>
</organism>
<dbReference type="FunFam" id="3.40.50.300:FF:001102">
    <property type="entry name" value="Nuclear GTPase, germinal center-associated"/>
    <property type="match status" value="1"/>
</dbReference>
<proteinExistence type="inferred from homology"/>
<feature type="region of interest" description="Disordered" evidence="18">
    <location>
        <begin position="1097"/>
        <end position="1176"/>
    </location>
</feature>
<keyword evidence="16" id="KW-0813">Transport</keyword>
<evidence type="ECO:0000256" key="4">
    <source>
        <dbReference type="ARBA" id="ARBA00022741"/>
    </source>
</evidence>
<keyword evidence="6 16" id="KW-0735">Signal-anchor</keyword>
<keyword evidence="8" id="KW-0175">Coiled coil</keyword>
<dbReference type="GO" id="GO:0016607">
    <property type="term" value="C:nuclear speck"/>
    <property type="evidence" value="ECO:0007669"/>
    <property type="project" value="UniProtKB-SubCell"/>
</dbReference>
<evidence type="ECO:0000256" key="18">
    <source>
        <dbReference type="SAM" id="MobiDB-lite"/>
    </source>
</evidence>
<dbReference type="Pfam" id="PF00530">
    <property type="entry name" value="SRCR"/>
    <property type="match status" value="1"/>
</dbReference>
<dbReference type="GO" id="GO:0003924">
    <property type="term" value="F:GTPase activity"/>
    <property type="evidence" value="ECO:0007669"/>
    <property type="project" value="TreeGrafter"/>
</dbReference>
<protein>
    <recommendedName>
        <fullName evidence="16">Scavenger receptor class A member 5</fullName>
    </recommendedName>
</protein>
<evidence type="ECO:0000256" key="9">
    <source>
        <dbReference type="ARBA" id="ARBA00023134"/>
    </source>
</evidence>
<keyword evidence="5" id="KW-0378">Hydrolase</keyword>
<evidence type="ECO:0000313" key="21">
    <source>
        <dbReference type="EMBL" id="KAG5213537.1"/>
    </source>
</evidence>
<keyword evidence="14" id="KW-0539">Nucleus</keyword>
<evidence type="ECO:0000313" key="22">
    <source>
        <dbReference type="Proteomes" id="UP000664991"/>
    </source>
</evidence>
<evidence type="ECO:0000256" key="8">
    <source>
        <dbReference type="ARBA" id="ARBA00023054"/>
    </source>
</evidence>
<dbReference type="PROSITE" id="PS00420">
    <property type="entry name" value="SRCR_1"/>
    <property type="match status" value="1"/>
</dbReference>
<keyword evidence="13" id="KW-0325">Glycoprotein</keyword>
<feature type="domain" description="SRCR" evidence="20">
    <location>
        <begin position="1187"/>
        <end position="1287"/>
    </location>
</feature>
<dbReference type="GO" id="GO:0006879">
    <property type="term" value="P:intracellular iron ion homeostasis"/>
    <property type="evidence" value="ECO:0007669"/>
    <property type="project" value="UniProtKB-UniRule"/>
</dbReference>
<evidence type="ECO:0000256" key="16">
    <source>
        <dbReference type="HAMAP-Rule" id="MF_03070"/>
    </source>
</evidence>
<dbReference type="InterPro" id="IPR034726">
    <property type="entry name" value="SCARA5"/>
</dbReference>
<keyword evidence="11 17" id="KW-1015">Disulfide bond</keyword>
<comment type="caution">
    <text evidence="21">The sequence shown here is derived from an EMBL/GenBank/DDBJ whole genome shotgun (WGS) entry which is preliminary data.</text>
</comment>
<dbReference type="InterPro" id="IPR027417">
    <property type="entry name" value="P-loop_NTPase"/>
</dbReference>
<evidence type="ECO:0000256" key="6">
    <source>
        <dbReference type="ARBA" id="ARBA00022968"/>
    </source>
</evidence>
<evidence type="ECO:0000256" key="2">
    <source>
        <dbReference type="ARBA" id="ARBA00004606"/>
    </source>
</evidence>
<keyword evidence="16" id="KW-0410">Iron transport</keyword>
<comment type="subunit">
    <text evidence="16">Homotrimer.</text>
</comment>
<feature type="compositionally biased region" description="Low complexity" evidence="18">
    <location>
        <begin position="1118"/>
        <end position="1136"/>
    </location>
</feature>
<dbReference type="SUPFAM" id="SSF56487">
    <property type="entry name" value="SRCR-like"/>
    <property type="match status" value="1"/>
</dbReference>
<dbReference type="Proteomes" id="UP000664991">
    <property type="component" value="Unassembled WGS sequence"/>
</dbReference>
<comment type="function">
    <text evidence="16">Ferritin receptor that mediates non-transferrin-dependent delivery of iron. Mediates cellular uptake of ferritin-bound iron by stimulating ferritin endocytosis from the cell surface with consequent iron delivery within the cell. Delivery of iron to cells by ferritin is required for the development of specific cell types, suggesting the existence of cell type-specific mechanisms of iron traffic in organogenesis, which alternatively utilize transferrin or non-transferrin iron delivery pathways. Ferritin mediates iron uptake in capsule cells of the developing kidney. Binds preferrentially ferritin light chain (FTL) compared to heavy chain (FTH1).</text>
</comment>
<dbReference type="Pfam" id="PF00350">
    <property type="entry name" value="Dynamin_N"/>
    <property type="match status" value="1"/>
</dbReference>
<evidence type="ECO:0000256" key="17">
    <source>
        <dbReference type="PROSITE-ProRule" id="PRU00196"/>
    </source>
</evidence>
<dbReference type="Pfam" id="PF01391">
    <property type="entry name" value="Collagen"/>
    <property type="match status" value="1"/>
</dbReference>
<evidence type="ECO:0000256" key="15">
    <source>
        <dbReference type="ARBA" id="ARBA00054147"/>
    </source>
</evidence>
<dbReference type="GO" id="GO:0070287">
    <property type="term" value="F:ferritin receptor activity"/>
    <property type="evidence" value="ECO:0007669"/>
    <property type="project" value="UniProtKB-UniRule"/>
</dbReference>
<dbReference type="FunFam" id="3.40.50.300:FF:001353">
    <property type="entry name" value="Nuclear GTPase, germinal center associated"/>
    <property type="match status" value="1"/>
</dbReference>
<dbReference type="PROSITE" id="PS50287">
    <property type="entry name" value="SRCR_2"/>
    <property type="match status" value="1"/>
</dbReference>
<dbReference type="GO" id="GO:0005886">
    <property type="term" value="C:plasma membrane"/>
    <property type="evidence" value="ECO:0007669"/>
    <property type="project" value="UniProtKB-SubCell"/>
</dbReference>
<dbReference type="InterPro" id="IPR036772">
    <property type="entry name" value="SRCR-like_dom_sf"/>
</dbReference>
<dbReference type="CDD" id="cd00882">
    <property type="entry name" value="Ras_like_GTPase"/>
    <property type="match status" value="1"/>
</dbReference>
<dbReference type="GO" id="GO:0005525">
    <property type="term" value="F:GTP binding"/>
    <property type="evidence" value="ECO:0007669"/>
    <property type="project" value="UniProtKB-KW"/>
</dbReference>
<keyword evidence="7 16" id="KW-1133">Transmembrane helix</keyword>
<accession>A0A836ALS2</accession>
<evidence type="ECO:0000256" key="11">
    <source>
        <dbReference type="ARBA" id="ARBA00023157"/>
    </source>
</evidence>
<dbReference type="SMART" id="SM00202">
    <property type="entry name" value="SR"/>
    <property type="match status" value="1"/>
</dbReference>
<keyword evidence="16" id="KW-0406">Ion transport</keyword>
<evidence type="ECO:0000256" key="13">
    <source>
        <dbReference type="ARBA" id="ARBA00023180"/>
    </source>
</evidence>
<evidence type="ECO:0000256" key="5">
    <source>
        <dbReference type="ARBA" id="ARBA00022801"/>
    </source>
</evidence>
<feature type="transmembrane region" description="Helical" evidence="19">
    <location>
        <begin position="856"/>
        <end position="877"/>
    </location>
</feature>
<comment type="similarity">
    <text evidence="16">Belongs to the SCARA5 family.</text>
</comment>
<keyword evidence="3 16" id="KW-0812">Transmembrane</keyword>
<evidence type="ECO:0000256" key="14">
    <source>
        <dbReference type="ARBA" id="ARBA00023242"/>
    </source>
</evidence>
<dbReference type="InterPro" id="IPR001190">
    <property type="entry name" value="SRCR"/>
</dbReference>
<dbReference type="InterPro" id="IPR008160">
    <property type="entry name" value="Collagen"/>
</dbReference>
<keyword evidence="16" id="KW-0408">Iron</keyword>
<evidence type="ECO:0000256" key="1">
    <source>
        <dbReference type="ARBA" id="ARBA00004324"/>
    </source>
</evidence>
<evidence type="ECO:0000256" key="7">
    <source>
        <dbReference type="ARBA" id="ARBA00022989"/>
    </source>
</evidence>
<keyword evidence="9" id="KW-0342">GTP-binding</keyword>
<dbReference type="PANTHER" id="PTHR47308:SF1">
    <property type="entry name" value="NUCLEAR GTPASE SLIP-GC"/>
    <property type="match status" value="1"/>
</dbReference>
<reference evidence="21 22" key="1">
    <citation type="submission" date="2020-12" db="EMBL/GenBank/DDBJ databases">
        <title>De novo assembly of Tibetan sheep genome.</title>
        <authorList>
            <person name="Li X."/>
        </authorList>
    </citation>
    <scope>NUCLEOTIDE SEQUENCE [LARGE SCALE GENOMIC DNA]</scope>
    <source>
        <tissue evidence="21">Heart</tissue>
    </source>
</reference>
<keyword evidence="4" id="KW-0547">Nucleotide-binding</keyword>
<evidence type="ECO:0000256" key="10">
    <source>
        <dbReference type="ARBA" id="ARBA00023136"/>
    </source>
</evidence>
<keyword evidence="10 16" id="KW-0472">Membrane</keyword>
<name>A0A836ALS2_SHEEP</name>
<keyword evidence="12 16" id="KW-0675">Receptor</keyword>
<comment type="subcellular location">
    <subcellularLocation>
        <location evidence="16">Cell membrane</location>
        <topology evidence="16">Single-pass type II membrane protein</topology>
    </subcellularLocation>
    <subcellularLocation>
        <location evidence="2">Membrane</location>
        <topology evidence="2">Single-pass type II membrane protein</topology>
    </subcellularLocation>
    <subcellularLocation>
        <location evidence="1">Nucleus speckle</location>
    </subcellularLocation>
</comment>
<feature type="disulfide bond" evidence="17">
    <location>
        <begin position="1256"/>
        <end position="1266"/>
    </location>
</feature>
<dbReference type="PRINTS" id="PR00258">
    <property type="entry name" value="SPERACTRCPTR"/>
</dbReference>
<feature type="compositionally biased region" description="Basic and acidic residues" evidence="18">
    <location>
        <begin position="1159"/>
        <end position="1176"/>
    </location>
</feature>
<dbReference type="GO" id="GO:0034755">
    <property type="term" value="P:iron ion transmembrane transport"/>
    <property type="evidence" value="ECO:0007669"/>
    <property type="project" value="UniProtKB-UniRule"/>
</dbReference>
<feature type="disulfide bond" evidence="17">
    <location>
        <begin position="1212"/>
        <end position="1276"/>
    </location>
</feature>
<dbReference type="InterPro" id="IPR053082">
    <property type="entry name" value="Nuclear_GTPase_SLIP-GC"/>
</dbReference>
<gene>
    <name evidence="16" type="primary">SCARA5</name>
    <name evidence="21" type="ORF">JEQ12_009323</name>
</gene>
<dbReference type="Gene3D" id="3.40.50.300">
    <property type="entry name" value="P-loop containing nucleotide triphosphate hydrolases"/>
    <property type="match status" value="2"/>
</dbReference>
<dbReference type="SUPFAM" id="SSF52540">
    <property type="entry name" value="P-loop containing nucleoside triphosphate hydrolases"/>
    <property type="match status" value="1"/>
</dbReference>
<dbReference type="EMBL" id="JAEMGP010000002">
    <property type="protein sequence ID" value="KAG5213537.1"/>
    <property type="molecule type" value="Genomic_DNA"/>
</dbReference>
<dbReference type="GO" id="GO:0006897">
    <property type="term" value="P:endocytosis"/>
    <property type="evidence" value="ECO:0007669"/>
    <property type="project" value="UniProtKB-UniRule"/>
</dbReference>
<evidence type="ECO:0000259" key="20">
    <source>
        <dbReference type="PROSITE" id="PS50287"/>
    </source>
</evidence>